<gene>
    <name evidence="4" type="ORF">P24_16822</name>
</gene>
<accession>K2IFV6</accession>
<feature type="domain" description="EAL" evidence="2">
    <location>
        <begin position="270"/>
        <end position="523"/>
    </location>
</feature>
<comment type="caution">
    <text evidence="4">The sequence shown here is derived from an EMBL/GenBank/DDBJ whole genome shotgun (WGS) entry which is preliminary data.</text>
</comment>
<dbReference type="SMART" id="SM00052">
    <property type="entry name" value="EAL"/>
    <property type="match status" value="1"/>
</dbReference>
<dbReference type="InterPro" id="IPR050706">
    <property type="entry name" value="Cyclic-di-GMP_PDE-like"/>
</dbReference>
<dbReference type="EMBL" id="AMRL01000032">
    <property type="protein sequence ID" value="EKE68956.1"/>
    <property type="molecule type" value="Genomic_DNA"/>
</dbReference>
<dbReference type="InterPro" id="IPR001633">
    <property type="entry name" value="EAL_dom"/>
</dbReference>
<dbReference type="CDD" id="cd01948">
    <property type="entry name" value="EAL"/>
    <property type="match status" value="1"/>
</dbReference>
<dbReference type="InterPro" id="IPR043128">
    <property type="entry name" value="Rev_trsase/Diguanyl_cyclase"/>
</dbReference>
<dbReference type="AlphaFoldDB" id="K2IFV6"/>
<dbReference type="SMART" id="SM00267">
    <property type="entry name" value="GGDEF"/>
    <property type="match status" value="1"/>
</dbReference>
<evidence type="ECO:0000313" key="4">
    <source>
        <dbReference type="EMBL" id="EKE68956.1"/>
    </source>
</evidence>
<evidence type="ECO:0000256" key="1">
    <source>
        <dbReference type="SAM" id="Phobius"/>
    </source>
</evidence>
<dbReference type="Proteomes" id="UP000006746">
    <property type="component" value="Unassembled WGS sequence"/>
</dbReference>
<proteinExistence type="predicted"/>
<keyword evidence="1" id="KW-0472">Membrane</keyword>
<reference evidence="4 5" key="1">
    <citation type="journal article" date="2012" name="J. Bacteriol.">
        <title>Genome Sequence of Oceanibaculum indicum Type Strain P24.</title>
        <authorList>
            <person name="Lai Q."/>
            <person name="Shao Z."/>
        </authorList>
    </citation>
    <scope>NUCLEOTIDE SEQUENCE [LARGE SCALE GENOMIC DNA]</scope>
    <source>
        <strain evidence="4 5">P24</strain>
    </source>
</reference>
<name>K2IFV6_9PROT</name>
<dbReference type="Pfam" id="PF00563">
    <property type="entry name" value="EAL"/>
    <property type="match status" value="1"/>
</dbReference>
<keyword evidence="1" id="KW-1133">Transmembrane helix</keyword>
<evidence type="ECO:0000313" key="5">
    <source>
        <dbReference type="Proteomes" id="UP000006746"/>
    </source>
</evidence>
<dbReference type="PANTHER" id="PTHR33121">
    <property type="entry name" value="CYCLIC DI-GMP PHOSPHODIESTERASE PDEF"/>
    <property type="match status" value="1"/>
</dbReference>
<protein>
    <submittedName>
        <fullName evidence="4">Diguanylate cyclase/phosphodiesterase</fullName>
    </submittedName>
</protein>
<sequence>MVVITLIVYLAGGTQSATPHLYYIPILSAAFLSGPTGGIAVALLAGLACGPLMPLDANAGTAQDTVNWLIRGGGFLLIGGLAGLISRQFARHMENFRDFALHSPTTGLPNRAALLDRLTDQIDRRPQAATMLAILKVRLTKTEEIISTLGYDQGEHLMQLLATRLESTAAGKNGIYNINPSRLATIIEAETVEQAQATADALLEDVRRPVILEGIPVAVDAHIGIALYPDHGQTAVELLRAVSQAAEIAVARDLDNFVFEPATSENFRNRLLLLSDLRAAPRTAQLMLHYQPMIDLGSGQCVGTEALLRWSHPTRGMIPPGEFISLAEATGMISPLTLWVARTAIRQLKIWQEAGIGQAISINLSARDLDNPRMVNEIEQLLRDFQVAPSRLILEVTESAVMHSYMTVIPLLERLTGMGCKIAIDDFGTGYSSLACLRHLPAATLKLDRSFCVDIATDTKQRHIVQATIGMAHELELKIVAEGIENEQVLKEMRQLGCDIAQGYHISRPVPEADFRKWLEANGKPPA</sequence>
<dbReference type="SUPFAM" id="SSF141868">
    <property type="entry name" value="EAL domain-like"/>
    <property type="match status" value="1"/>
</dbReference>
<evidence type="ECO:0000259" key="2">
    <source>
        <dbReference type="PROSITE" id="PS50883"/>
    </source>
</evidence>
<keyword evidence="5" id="KW-1185">Reference proteome</keyword>
<dbReference type="eggNOG" id="COG5001">
    <property type="taxonomic scope" value="Bacteria"/>
</dbReference>
<dbReference type="PROSITE" id="PS50887">
    <property type="entry name" value="GGDEF"/>
    <property type="match status" value="1"/>
</dbReference>
<dbReference type="Gene3D" id="3.20.20.450">
    <property type="entry name" value="EAL domain"/>
    <property type="match status" value="1"/>
</dbReference>
<dbReference type="Gene3D" id="3.30.70.270">
    <property type="match status" value="1"/>
</dbReference>
<dbReference type="InterPro" id="IPR000160">
    <property type="entry name" value="GGDEF_dom"/>
</dbReference>
<dbReference type="STRING" id="1207063.P24_16822"/>
<organism evidence="4 5">
    <name type="scientific">Oceanibaculum indicum P24</name>
    <dbReference type="NCBI Taxonomy" id="1207063"/>
    <lineage>
        <taxon>Bacteria</taxon>
        <taxon>Pseudomonadati</taxon>
        <taxon>Pseudomonadota</taxon>
        <taxon>Alphaproteobacteria</taxon>
        <taxon>Rhodospirillales</taxon>
        <taxon>Oceanibaculaceae</taxon>
        <taxon>Oceanibaculum</taxon>
    </lineage>
</organism>
<feature type="domain" description="GGDEF" evidence="3">
    <location>
        <begin position="130"/>
        <end position="262"/>
    </location>
</feature>
<evidence type="ECO:0000259" key="3">
    <source>
        <dbReference type="PROSITE" id="PS50887"/>
    </source>
</evidence>
<dbReference type="PROSITE" id="PS50883">
    <property type="entry name" value="EAL"/>
    <property type="match status" value="1"/>
</dbReference>
<feature type="transmembrane region" description="Helical" evidence="1">
    <location>
        <begin position="68"/>
        <end position="86"/>
    </location>
</feature>
<dbReference type="InterPro" id="IPR029787">
    <property type="entry name" value="Nucleotide_cyclase"/>
</dbReference>
<feature type="transmembrane region" description="Helical" evidence="1">
    <location>
        <begin position="26"/>
        <end position="47"/>
    </location>
</feature>
<dbReference type="SUPFAM" id="SSF55073">
    <property type="entry name" value="Nucleotide cyclase"/>
    <property type="match status" value="1"/>
</dbReference>
<dbReference type="Pfam" id="PF00990">
    <property type="entry name" value="GGDEF"/>
    <property type="match status" value="1"/>
</dbReference>
<dbReference type="PANTHER" id="PTHR33121:SF70">
    <property type="entry name" value="SIGNALING PROTEIN YKOW"/>
    <property type="match status" value="1"/>
</dbReference>
<dbReference type="InterPro" id="IPR035919">
    <property type="entry name" value="EAL_sf"/>
</dbReference>
<dbReference type="GO" id="GO:0071111">
    <property type="term" value="F:cyclic-guanylate-specific phosphodiesterase activity"/>
    <property type="evidence" value="ECO:0007669"/>
    <property type="project" value="InterPro"/>
</dbReference>
<keyword evidence="1" id="KW-0812">Transmembrane</keyword>